<evidence type="ECO:0000256" key="1">
    <source>
        <dbReference type="SAM" id="MobiDB-lite"/>
    </source>
</evidence>
<proteinExistence type="predicted"/>
<feature type="compositionally biased region" description="Polar residues" evidence="1">
    <location>
        <begin position="349"/>
        <end position="367"/>
    </location>
</feature>
<keyword evidence="2" id="KW-1133">Transmembrane helix</keyword>
<name>A0A9Q5HWR8_SANBA</name>
<feature type="transmembrane region" description="Helical" evidence="2">
    <location>
        <begin position="58"/>
        <end position="75"/>
    </location>
</feature>
<feature type="transmembrane region" description="Helical" evidence="2">
    <location>
        <begin position="165"/>
        <end position="187"/>
    </location>
</feature>
<dbReference type="InterPro" id="IPR045339">
    <property type="entry name" value="DUF6534"/>
</dbReference>
<feature type="transmembrane region" description="Helical" evidence="2">
    <location>
        <begin position="95"/>
        <end position="117"/>
    </location>
</feature>
<keyword evidence="5" id="KW-1185">Reference proteome</keyword>
<reference evidence="4" key="1">
    <citation type="submission" date="2016-06" db="EMBL/GenBank/DDBJ databases">
        <title>Draft Genome sequence of the fungus Inonotus baumii.</title>
        <authorList>
            <person name="Zhu H."/>
            <person name="Lin W."/>
        </authorList>
    </citation>
    <scope>NUCLEOTIDE SEQUENCE</scope>
    <source>
        <strain evidence="4">821</strain>
    </source>
</reference>
<feature type="transmembrane region" description="Helical" evidence="2">
    <location>
        <begin position="265"/>
        <end position="289"/>
    </location>
</feature>
<feature type="transmembrane region" description="Helical" evidence="2">
    <location>
        <begin position="24"/>
        <end position="46"/>
    </location>
</feature>
<feature type="region of interest" description="Disordered" evidence="1">
    <location>
        <begin position="349"/>
        <end position="369"/>
    </location>
</feature>
<feature type="transmembrane region" description="Helical" evidence="2">
    <location>
        <begin position="194"/>
        <end position="212"/>
    </location>
</feature>
<accession>A0A9Q5HWR8</accession>
<comment type="caution">
    <text evidence="4">The sequence shown here is derived from an EMBL/GenBank/DDBJ whole genome shotgun (WGS) entry which is preliminary data.</text>
</comment>
<evidence type="ECO:0000313" key="5">
    <source>
        <dbReference type="Proteomes" id="UP000757232"/>
    </source>
</evidence>
<evidence type="ECO:0000259" key="3">
    <source>
        <dbReference type="Pfam" id="PF20152"/>
    </source>
</evidence>
<feature type="transmembrane region" description="Helical" evidence="2">
    <location>
        <begin position="295"/>
        <end position="315"/>
    </location>
</feature>
<dbReference type="AlphaFoldDB" id="A0A9Q5HWR8"/>
<dbReference type="OrthoDB" id="2745105at2759"/>
<sequence>MASANSSSLLSSLHHQLDENLGEMFFAVMTVAILFGITNVQAFTYFQNSRRDPNYQKFMVGLLWIFDALQFFMVADYGYTTLVVNFTNFLVVGKVTWSICWPILLAETGDFIIRLFYIRRIWIMSDRNSFLLITAMVLNFVALAFALIFMAKLLHLQSFLEISNISWSMFTSLGSGVAADLWIAICVTLWMQMVLNFVALAFALVFMAKLLHLQSFLEISNISWSMFTSLGSGVAADLWIAICVCYFLFRDKTGFQRTDTMLRKLTVYIIGTGLLTSFVTVACFISYAAMPNNGAYVAIYSCISKFYFNALLATLNTRKRLRGEVKSEGSNFNPGVYHMFRVADIGGQSSSTNGSSFRTRSLTSENSNEGRMRNEVIAISIKTETKYRSDESETDLDKNTSSIPI</sequence>
<dbReference type="PANTHER" id="PTHR40465:SF1">
    <property type="entry name" value="DUF6534 DOMAIN-CONTAINING PROTEIN"/>
    <property type="match status" value="1"/>
</dbReference>
<evidence type="ECO:0000313" key="4">
    <source>
        <dbReference type="EMBL" id="OCB87432.1"/>
    </source>
</evidence>
<dbReference type="Proteomes" id="UP000757232">
    <property type="component" value="Unassembled WGS sequence"/>
</dbReference>
<dbReference type="Pfam" id="PF20152">
    <property type="entry name" value="DUF6534"/>
    <property type="match status" value="1"/>
</dbReference>
<organism evidence="4 5">
    <name type="scientific">Sanghuangporus baumii</name>
    <name type="common">Phellinus baumii</name>
    <dbReference type="NCBI Taxonomy" id="108892"/>
    <lineage>
        <taxon>Eukaryota</taxon>
        <taxon>Fungi</taxon>
        <taxon>Dikarya</taxon>
        <taxon>Basidiomycota</taxon>
        <taxon>Agaricomycotina</taxon>
        <taxon>Agaricomycetes</taxon>
        <taxon>Hymenochaetales</taxon>
        <taxon>Hymenochaetaceae</taxon>
        <taxon>Sanghuangporus</taxon>
    </lineage>
</organism>
<feature type="transmembrane region" description="Helical" evidence="2">
    <location>
        <begin position="224"/>
        <end position="249"/>
    </location>
</feature>
<keyword evidence="2" id="KW-0812">Transmembrane</keyword>
<dbReference type="EMBL" id="LNZH02000191">
    <property type="protein sequence ID" value="OCB87432.1"/>
    <property type="molecule type" value="Genomic_DNA"/>
</dbReference>
<feature type="transmembrane region" description="Helical" evidence="2">
    <location>
        <begin position="129"/>
        <end position="153"/>
    </location>
</feature>
<gene>
    <name evidence="4" type="ORF">A7U60_g5337</name>
</gene>
<keyword evidence="2" id="KW-0472">Membrane</keyword>
<feature type="domain" description="DUF6534" evidence="3">
    <location>
        <begin position="234"/>
        <end position="320"/>
    </location>
</feature>
<dbReference type="PANTHER" id="PTHR40465">
    <property type="entry name" value="CHROMOSOME 1, WHOLE GENOME SHOTGUN SEQUENCE"/>
    <property type="match status" value="1"/>
</dbReference>
<evidence type="ECO:0000256" key="2">
    <source>
        <dbReference type="SAM" id="Phobius"/>
    </source>
</evidence>
<protein>
    <recommendedName>
        <fullName evidence="3">DUF6534 domain-containing protein</fullName>
    </recommendedName>
</protein>